<evidence type="ECO:0000313" key="1">
    <source>
        <dbReference type="EMBL" id="CUQ36348.1"/>
    </source>
</evidence>
<gene>
    <name evidence="1" type="ORF">ERS852569_03388</name>
</gene>
<dbReference type="AlphaFoldDB" id="A0A174VW04"/>
<organism evidence="1 2">
    <name type="scientific">Blautia obeum</name>
    <dbReference type="NCBI Taxonomy" id="40520"/>
    <lineage>
        <taxon>Bacteria</taxon>
        <taxon>Bacillati</taxon>
        <taxon>Bacillota</taxon>
        <taxon>Clostridia</taxon>
        <taxon>Lachnospirales</taxon>
        <taxon>Lachnospiraceae</taxon>
        <taxon>Blautia</taxon>
    </lineage>
</organism>
<proteinExistence type="predicted"/>
<evidence type="ECO:0000313" key="2">
    <source>
        <dbReference type="Proteomes" id="UP000095762"/>
    </source>
</evidence>
<dbReference type="Proteomes" id="UP000095762">
    <property type="component" value="Unassembled WGS sequence"/>
</dbReference>
<dbReference type="RefSeq" id="WP_055060465.1">
    <property type="nucleotide sequence ID" value="NZ_CZBP01000036.1"/>
</dbReference>
<sequence>MAVREEQGNLKQTVYITSDRKRFRDRSEADVHEKYLGWAQKVQQLGIKENNGAYYCETEKQFDTVLLMLMYQKGFYNWKKQKWTPMGSDCRFEGKGWYRFEAKEMLIRHKSV</sequence>
<accession>A0A174VW04</accession>
<protein>
    <submittedName>
        <fullName evidence="1">Uncharacterized protein</fullName>
    </submittedName>
</protein>
<reference evidence="1 2" key="1">
    <citation type="submission" date="2015-09" db="EMBL/GenBank/DDBJ databases">
        <authorList>
            <consortium name="Pathogen Informatics"/>
        </authorList>
    </citation>
    <scope>NUCLEOTIDE SEQUENCE [LARGE SCALE GENOMIC DNA]</scope>
    <source>
        <strain evidence="1 2">2789STDY5834957</strain>
    </source>
</reference>
<dbReference type="EMBL" id="CZBP01000036">
    <property type="protein sequence ID" value="CUQ36348.1"/>
    <property type="molecule type" value="Genomic_DNA"/>
</dbReference>
<name>A0A174VW04_9FIRM</name>